<comment type="similarity">
    <text evidence="11">Belongs to the monovalent cation:proton antiporter 1 (CPA1) transporter (TC 2.A.36) family.</text>
</comment>
<evidence type="ECO:0000256" key="12">
    <source>
        <dbReference type="SAM" id="MobiDB-lite"/>
    </source>
</evidence>
<sequence>MEMATSEPSSPLPQPGSSDQQQIASASILLQIVMLGLAFVLGHVLRRHKIYYINEASASLLLGLFVGFVANVSNTEAHFRQWFNFHEEFFLLFLLPPIILYPTHPTLHKPFFSNFGAICTFAILGTFITSIVTGILVYLGGLFFLMYRLPFHESIMYGALISATDPVSVLAIFQELGTDVNLYALVFGESVLNDAVRKSIFDYIVFGNMVRKLSLTLLAVKNHPLETHGLMSAIWSFLEIFVGSLSSGVGVALICALISFLLQNLECCLVVLFPYFSYMLAEGLGLSGIVAILFCGILMKHYTFPNLSEGAQAFTSGFFQLISSLAETFVFIYMGMDIAIKSHSWSHVGFIFFSIVFIVIARAANVFPCARLVNMLRPASRQIPINHQKALWFSGLRGAMAFALALQAVHDLPNNHGEIIFTATTAIVVLTVLVIGGSTSTMLEKLEVVGDAHGHESLPEGDEEEMEGLTTSYDNEHGNPDSVDLLTQKFQELRRSTATFTAIDNNFLKPFFTKEDRRRNSTDQAPNGHRQADSEKDSSQTQGRRGGISSLNPDMERGMPDSSRFWWQNSANVQNRINSTTPREDENITRQSSVPAHLQPKEIKQQSNAARNDRKNRRPSF</sequence>
<dbReference type="GO" id="GO:0005768">
    <property type="term" value="C:endosome"/>
    <property type="evidence" value="ECO:0000318"/>
    <property type="project" value="GO_Central"/>
</dbReference>
<evidence type="ECO:0000256" key="7">
    <source>
        <dbReference type="ARBA" id="ARBA00023136"/>
    </source>
</evidence>
<accession>A0A2K1JLV4</accession>
<organism evidence="15">
    <name type="scientific">Physcomitrium patens</name>
    <name type="common">Spreading-leaved earth moss</name>
    <name type="synonym">Physcomitrella patens</name>
    <dbReference type="NCBI Taxonomy" id="3218"/>
    <lineage>
        <taxon>Eukaryota</taxon>
        <taxon>Viridiplantae</taxon>
        <taxon>Streptophyta</taxon>
        <taxon>Embryophyta</taxon>
        <taxon>Bryophyta</taxon>
        <taxon>Bryophytina</taxon>
        <taxon>Bryopsida</taxon>
        <taxon>Funariidae</taxon>
        <taxon>Funariales</taxon>
        <taxon>Funariaceae</taxon>
        <taxon>Physcomitrium</taxon>
    </lineage>
</organism>
<keyword evidence="4 13" id="KW-1133">Transmembrane helix</keyword>
<dbReference type="AlphaFoldDB" id="A0A2K1JLV4"/>
<evidence type="ECO:0000256" key="10">
    <source>
        <dbReference type="ARBA" id="ARBA00047912"/>
    </source>
</evidence>
<evidence type="ECO:0000256" key="3">
    <source>
        <dbReference type="ARBA" id="ARBA00022692"/>
    </source>
</evidence>
<keyword evidence="6 11" id="KW-0406">Ion transport</keyword>
<comment type="catalytic activity">
    <reaction evidence="10">
        <text>K(+)(in) + H(+)(out) = K(+)(out) + H(+)(in)</text>
        <dbReference type="Rhea" id="RHEA:29467"/>
        <dbReference type="ChEBI" id="CHEBI:15378"/>
        <dbReference type="ChEBI" id="CHEBI:29103"/>
    </reaction>
</comment>
<evidence type="ECO:0000313" key="17">
    <source>
        <dbReference type="Proteomes" id="UP000006727"/>
    </source>
</evidence>
<keyword evidence="8 11" id="KW-0739">Sodium transport</keyword>
<reference evidence="15 17" key="2">
    <citation type="journal article" date="2018" name="Plant J.">
        <title>The Physcomitrella patens chromosome-scale assembly reveals moss genome structure and evolution.</title>
        <authorList>
            <person name="Lang D."/>
            <person name="Ullrich K.K."/>
            <person name="Murat F."/>
            <person name="Fuchs J."/>
            <person name="Jenkins J."/>
            <person name="Haas F.B."/>
            <person name="Piednoel M."/>
            <person name="Gundlach H."/>
            <person name="Van Bel M."/>
            <person name="Meyberg R."/>
            <person name="Vives C."/>
            <person name="Morata J."/>
            <person name="Symeonidi A."/>
            <person name="Hiss M."/>
            <person name="Muchero W."/>
            <person name="Kamisugi Y."/>
            <person name="Saleh O."/>
            <person name="Blanc G."/>
            <person name="Decker E.L."/>
            <person name="van Gessel N."/>
            <person name="Grimwood J."/>
            <person name="Hayes R.D."/>
            <person name="Graham S.W."/>
            <person name="Gunter L.E."/>
            <person name="McDaniel S.F."/>
            <person name="Hoernstein S.N.W."/>
            <person name="Larsson A."/>
            <person name="Li F.W."/>
            <person name="Perroud P.F."/>
            <person name="Phillips J."/>
            <person name="Ranjan P."/>
            <person name="Rokshar D.S."/>
            <person name="Rothfels C.J."/>
            <person name="Schneider L."/>
            <person name="Shu S."/>
            <person name="Stevenson D.W."/>
            <person name="Thummler F."/>
            <person name="Tillich M."/>
            <person name="Villarreal Aguilar J.C."/>
            <person name="Widiez T."/>
            <person name="Wong G.K."/>
            <person name="Wymore A."/>
            <person name="Zhang Y."/>
            <person name="Zimmer A.D."/>
            <person name="Quatrano R.S."/>
            <person name="Mayer K.F.X."/>
            <person name="Goodstein D."/>
            <person name="Casacuberta J.M."/>
            <person name="Vandepoele K."/>
            <person name="Reski R."/>
            <person name="Cuming A.C."/>
            <person name="Tuskan G.A."/>
            <person name="Maumus F."/>
            <person name="Salse J."/>
            <person name="Schmutz J."/>
            <person name="Rensing S.A."/>
        </authorList>
    </citation>
    <scope>NUCLEOTIDE SEQUENCE [LARGE SCALE GENOMIC DNA]</scope>
    <source>
        <strain evidence="16 17">cv. Gransden 2004</strain>
    </source>
</reference>
<dbReference type="PaxDb" id="3218-PP1S158_27V6.1"/>
<dbReference type="InterPro" id="IPR004709">
    <property type="entry name" value="NaH_exchanger"/>
</dbReference>
<dbReference type="NCBIfam" id="TIGR00840">
    <property type="entry name" value="b_cpa1"/>
    <property type="match status" value="1"/>
</dbReference>
<feature type="transmembrane region" description="Helical" evidence="13">
    <location>
        <begin position="311"/>
        <end position="336"/>
    </location>
</feature>
<feature type="transmembrane region" description="Helical" evidence="13">
    <location>
        <begin position="275"/>
        <end position="299"/>
    </location>
</feature>
<dbReference type="Gene3D" id="6.10.140.1330">
    <property type="match status" value="1"/>
</dbReference>
<reference evidence="15 17" key="1">
    <citation type="journal article" date="2008" name="Science">
        <title>The Physcomitrella genome reveals evolutionary insights into the conquest of land by plants.</title>
        <authorList>
            <person name="Rensing S."/>
            <person name="Lang D."/>
            <person name="Zimmer A."/>
            <person name="Terry A."/>
            <person name="Salamov A."/>
            <person name="Shapiro H."/>
            <person name="Nishiyama T."/>
            <person name="Perroud P.-F."/>
            <person name="Lindquist E."/>
            <person name="Kamisugi Y."/>
            <person name="Tanahashi T."/>
            <person name="Sakakibara K."/>
            <person name="Fujita T."/>
            <person name="Oishi K."/>
            <person name="Shin-I T."/>
            <person name="Kuroki Y."/>
            <person name="Toyoda A."/>
            <person name="Suzuki Y."/>
            <person name="Hashimoto A."/>
            <person name="Yamaguchi K."/>
            <person name="Sugano A."/>
            <person name="Kohara Y."/>
            <person name="Fujiyama A."/>
            <person name="Anterola A."/>
            <person name="Aoki S."/>
            <person name="Ashton N."/>
            <person name="Barbazuk W.B."/>
            <person name="Barker E."/>
            <person name="Bennetzen J."/>
            <person name="Bezanilla M."/>
            <person name="Blankenship R."/>
            <person name="Cho S.H."/>
            <person name="Dutcher S."/>
            <person name="Estelle M."/>
            <person name="Fawcett J.A."/>
            <person name="Gundlach H."/>
            <person name="Hanada K."/>
            <person name="Heyl A."/>
            <person name="Hicks K.A."/>
            <person name="Hugh J."/>
            <person name="Lohr M."/>
            <person name="Mayer K."/>
            <person name="Melkozernov A."/>
            <person name="Murata T."/>
            <person name="Nelson D."/>
            <person name="Pils B."/>
            <person name="Prigge M."/>
            <person name="Reiss B."/>
            <person name="Renner T."/>
            <person name="Rombauts S."/>
            <person name="Rushton P."/>
            <person name="Sanderfoot A."/>
            <person name="Schween G."/>
            <person name="Shiu S.-H."/>
            <person name="Stueber K."/>
            <person name="Theodoulou F.L."/>
            <person name="Tu H."/>
            <person name="Van de Peer Y."/>
            <person name="Verrier P.J."/>
            <person name="Waters E."/>
            <person name="Wood A."/>
            <person name="Yang L."/>
            <person name="Cove D."/>
            <person name="Cuming A."/>
            <person name="Hasebe M."/>
            <person name="Lucas S."/>
            <person name="Mishler D.B."/>
            <person name="Reski R."/>
            <person name="Grigoriev I."/>
            <person name="Quatrano R.S."/>
            <person name="Boore J.L."/>
        </authorList>
    </citation>
    <scope>NUCLEOTIDE SEQUENCE [LARGE SCALE GENOMIC DNA]</scope>
    <source>
        <strain evidence="16 17">cv. Gransden 2004</strain>
    </source>
</reference>
<dbReference type="FunCoup" id="A0A2K1JLV4">
    <property type="interactions" value="3751"/>
</dbReference>
<keyword evidence="2 11" id="KW-0813">Transport</keyword>
<feature type="transmembrane region" description="Helical" evidence="13">
    <location>
        <begin position="23"/>
        <end position="45"/>
    </location>
</feature>
<evidence type="ECO:0000256" key="6">
    <source>
        <dbReference type="ARBA" id="ARBA00023065"/>
    </source>
</evidence>
<dbReference type="STRING" id="3218.A0A2K1JLV4"/>
<evidence type="ECO:0000256" key="4">
    <source>
        <dbReference type="ARBA" id="ARBA00022989"/>
    </source>
</evidence>
<feature type="transmembrane region" description="Helical" evidence="13">
    <location>
        <begin position="348"/>
        <end position="370"/>
    </location>
</feature>
<feature type="region of interest" description="Disordered" evidence="12">
    <location>
        <begin position="452"/>
        <end position="480"/>
    </location>
</feature>
<feature type="domain" description="Cation/H+ exchanger transmembrane" evidence="14">
    <location>
        <begin position="40"/>
        <end position="445"/>
    </location>
</feature>
<proteinExistence type="inferred from homology"/>
<dbReference type="PANTHER" id="PTHR10110:SF127">
    <property type="entry name" value="SODIUM_HYDROGEN EXCHANGER 5-RELATED"/>
    <property type="match status" value="1"/>
</dbReference>
<evidence type="ECO:0000313" key="16">
    <source>
        <dbReference type="EnsemblPlants" id="Pp3c13_14340V3.1"/>
    </source>
</evidence>
<feature type="transmembrane region" description="Helical" evidence="13">
    <location>
        <begin position="240"/>
        <end position="263"/>
    </location>
</feature>
<dbReference type="Pfam" id="PF00999">
    <property type="entry name" value="Na_H_Exchanger"/>
    <property type="match status" value="1"/>
</dbReference>
<keyword evidence="5" id="KW-0915">Sodium</keyword>
<feature type="transmembrane region" description="Helical" evidence="13">
    <location>
        <begin position="390"/>
        <end position="410"/>
    </location>
</feature>
<feature type="region of interest" description="Disordered" evidence="12">
    <location>
        <begin position="577"/>
        <end position="621"/>
    </location>
</feature>
<evidence type="ECO:0000256" key="5">
    <source>
        <dbReference type="ARBA" id="ARBA00023053"/>
    </source>
</evidence>
<dbReference type="GO" id="GO:0071805">
    <property type="term" value="P:potassium ion transmembrane transport"/>
    <property type="evidence" value="ECO:0000318"/>
    <property type="project" value="GO_Central"/>
</dbReference>
<keyword evidence="3 11" id="KW-0812">Transmembrane</keyword>
<feature type="transmembrane region" description="Helical" evidence="13">
    <location>
        <begin position="115"/>
        <end position="147"/>
    </location>
</feature>
<comment type="subcellular location">
    <subcellularLocation>
        <location evidence="1">Membrane</location>
        <topology evidence="1">Multi-pass membrane protein</topology>
    </subcellularLocation>
</comment>
<evidence type="ECO:0000256" key="13">
    <source>
        <dbReference type="SAM" id="Phobius"/>
    </source>
</evidence>
<evidence type="ECO:0000256" key="8">
    <source>
        <dbReference type="ARBA" id="ARBA00023201"/>
    </source>
</evidence>
<feature type="transmembrane region" description="Helical" evidence="13">
    <location>
        <begin position="416"/>
        <end position="436"/>
    </location>
</feature>
<gene>
    <name evidence="16" type="primary">LOC112290623</name>
    <name evidence="15" type="ORF">PHYPA_017355</name>
</gene>
<keyword evidence="11" id="KW-0050">Antiport</keyword>
<dbReference type="GO" id="GO:0051453">
    <property type="term" value="P:regulation of intracellular pH"/>
    <property type="evidence" value="ECO:0000318"/>
    <property type="project" value="GO_Central"/>
</dbReference>
<evidence type="ECO:0000256" key="2">
    <source>
        <dbReference type="ARBA" id="ARBA00022448"/>
    </source>
</evidence>
<comment type="catalytic activity">
    <reaction evidence="9">
        <text>Na(+)(in) + H(+)(out) = Na(+)(out) + H(+)(in)</text>
        <dbReference type="Rhea" id="RHEA:29419"/>
        <dbReference type="ChEBI" id="CHEBI:15378"/>
        <dbReference type="ChEBI" id="CHEBI:29101"/>
    </reaction>
</comment>
<dbReference type="GO" id="GO:0098719">
    <property type="term" value="P:sodium ion import across plasma membrane"/>
    <property type="evidence" value="ECO:0000318"/>
    <property type="project" value="GO_Central"/>
</dbReference>
<evidence type="ECO:0000313" key="15">
    <source>
        <dbReference type="EMBL" id="PNR42525.1"/>
    </source>
</evidence>
<keyword evidence="17" id="KW-1185">Reference proteome</keyword>
<dbReference type="InterPro" id="IPR006153">
    <property type="entry name" value="Cation/H_exchanger_TM"/>
</dbReference>
<evidence type="ECO:0000256" key="11">
    <source>
        <dbReference type="RuleBase" id="RU003722"/>
    </source>
</evidence>
<dbReference type="EMBL" id="ABEU02000013">
    <property type="protein sequence ID" value="PNR42525.1"/>
    <property type="molecule type" value="Genomic_DNA"/>
</dbReference>
<evidence type="ECO:0000256" key="9">
    <source>
        <dbReference type="ARBA" id="ARBA00047524"/>
    </source>
</evidence>
<dbReference type="PRINTS" id="PR01084">
    <property type="entry name" value="NAHEXCHNGR"/>
</dbReference>
<evidence type="ECO:0000256" key="1">
    <source>
        <dbReference type="ARBA" id="ARBA00004141"/>
    </source>
</evidence>
<dbReference type="InterPro" id="IPR018422">
    <property type="entry name" value="Cation/H_exchanger_CPA1"/>
</dbReference>
<protein>
    <recommendedName>
        <fullName evidence="11">Sodium/hydrogen exchanger</fullName>
    </recommendedName>
</protein>
<feature type="region of interest" description="Disordered" evidence="12">
    <location>
        <begin position="513"/>
        <end position="563"/>
    </location>
</feature>
<feature type="transmembrane region" description="Helical" evidence="13">
    <location>
        <begin position="82"/>
        <end position="103"/>
    </location>
</feature>
<dbReference type="PANTHER" id="PTHR10110">
    <property type="entry name" value="SODIUM/HYDROGEN EXCHANGER"/>
    <property type="match status" value="1"/>
</dbReference>
<dbReference type="GO" id="GO:0015385">
    <property type="term" value="F:sodium:proton antiporter activity"/>
    <property type="evidence" value="ECO:0000318"/>
    <property type="project" value="GO_Central"/>
</dbReference>
<reference evidence="16" key="3">
    <citation type="submission" date="2020-12" db="UniProtKB">
        <authorList>
            <consortium name="EnsemblPlants"/>
        </authorList>
    </citation>
    <scope>IDENTIFICATION</scope>
</reference>
<dbReference type="GO" id="GO:0015386">
    <property type="term" value="F:potassium:proton antiporter activity"/>
    <property type="evidence" value="ECO:0000318"/>
    <property type="project" value="GO_Central"/>
</dbReference>
<dbReference type="Proteomes" id="UP000006727">
    <property type="component" value="Chromosome 13"/>
</dbReference>
<dbReference type="GO" id="GO:0005886">
    <property type="term" value="C:plasma membrane"/>
    <property type="evidence" value="ECO:0000318"/>
    <property type="project" value="GO_Central"/>
</dbReference>
<dbReference type="EnsemblPlants" id="Pp3c13_14340V3.1">
    <property type="protein sequence ID" value="Pp3c13_14340V3.1"/>
    <property type="gene ID" value="Pp3c13_14340"/>
</dbReference>
<evidence type="ECO:0000259" key="14">
    <source>
        <dbReference type="Pfam" id="PF00999"/>
    </source>
</evidence>
<keyword evidence="7 13" id="KW-0472">Membrane</keyword>
<name>A0A2K1JLV4_PHYPA</name>
<dbReference type="Gramene" id="Pp3c13_14340V3.1">
    <property type="protein sequence ID" value="Pp3c13_14340V3.1"/>
    <property type="gene ID" value="Pp3c13_14340"/>
</dbReference>